<gene>
    <name evidence="2" type="ORF">Q5H93_21445</name>
</gene>
<accession>A0ABT9BGE0</accession>
<comment type="caution">
    <text evidence="2">The sequence shown here is derived from an EMBL/GenBank/DDBJ whole genome shotgun (WGS) entry which is preliminary data.</text>
</comment>
<proteinExistence type="predicted"/>
<name>A0ABT9BGE0_9BACT</name>
<dbReference type="EMBL" id="JAUQSY010000019">
    <property type="protein sequence ID" value="MDO7877324.1"/>
    <property type="molecule type" value="Genomic_DNA"/>
</dbReference>
<evidence type="ECO:0000313" key="3">
    <source>
        <dbReference type="Proteomes" id="UP001176429"/>
    </source>
</evidence>
<sequence length="254" mass="28622">MDYIKLLNRFWQRHREASFTPAETALYFALLAICNGLRWKNPFQHSNQLLYVSLNITEKTLIAARTKLQSAGLLTYQPGHKRYPTTYWLATHDHLLGADDTLENSRSKLQSFPVLSEGYGTCQLPDRLENTASSVKKTRSSLSNQTVGPRTTTDELSADDSPLVNAEHFVRILREGNYAHVDIETYRLQMLATARDNTLALSLPRWRKWIISYLNNDRAKDALLLAAQASSSSPTLHGSIGDLHAKGTVQQPIL</sequence>
<evidence type="ECO:0000256" key="1">
    <source>
        <dbReference type="SAM" id="MobiDB-lite"/>
    </source>
</evidence>
<feature type="compositionally biased region" description="Polar residues" evidence="1">
    <location>
        <begin position="133"/>
        <end position="155"/>
    </location>
</feature>
<keyword evidence="3" id="KW-1185">Reference proteome</keyword>
<reference evidence="2" key="1">
    <citation type="submission" date="2023-07" db="EMBL/GenBank/DDBJ databases">
        <authorList>
            <person name="Kim M.K."/>
        </authorList>
    </citation>
    <scope>NUCLEOTIDE SEQUENCE</scope>
    <source>
        <strain evidence="2">ASUV-10-1</strain>
    </source>
</reference>
<evidence type="ECO:0000313" key="2">
    <source>
        <dbReference type="EMBL" id="MDO7877324.1"/>
    </source>
</evidence>
<feature type="region of interest" description="Disordered" evidence="1">
    <location>
        <begin position="133"/>
        <end position="159"/>
    </location>
</feature>
<protein>
    <recommendedName>
        <fullName evidence="4">Helix-turn-helix domain-containing protein</fullName>
    </recommendedName>
</protein>
<dbReference type="RefSeq" id="WP_305008754.1">
    <property type="nucleotide sequence ID" value="NZ_JAUQSY010000019.1"/>
</dbReference>
<evidence type="ECO:0008006" key="4">
    <source>
        <dbReference type="Google" id="ProtNLM"/>
    </source>
</evidence>
<organism evidence="2 3">
    <name type="scientific">Hymenobacter aranciens</name>
    <dbReference type="NCBI Taxonomy" id="3063996"/>
    <lineage>
        <taxon>Bacteria</taxon>
        <taxon>Pseudomonadati</taxon>
        <taxon>Bacteroidota</taxon>
        <taxon>Cytophagia</taxon>
        <taxon>Cytophagales</taxon>
        <taxon>Hymenobacteraceae</taxon>
        <taxon>Hymenobacter</taxon>
    </lineage>
</organism>
<dbReference type="Proteomes" id="UP001176429">
    <property type="component" value="Unassembled WGS sequence"/>
</dbReference>